<evidence type="ECO:0000313" key="1">
    <source>
        <dbReference type="EMBL" id="MET1756648.1"/>
    </source>
</evidence>
<dbReference type="Pfam" id="PF00300">
    <property type="entry name" value="His_Phos_1"/>
    <property type="match status" value="1"/>
</dbReference>
<dbReference type="Gene3D" id="3.40.50.1240">
    <property type="entry name" value="Phosphoglycerate mutase-like"/>
    <property type="match status" value="1"/>
</dbReference>
<gene>
    <name evidence="1" type="ORF">ABVV53_14485</name>
</gene>
<dbReference type="GO" id="GO:0016787">
    <property type="term" value="F:hydrolase activity"/>
    <property type="evidence" value="ECO:0007669"/>
    <property type="project" value="UniProtKB-KW"/>
</dbReference>
<dbReference type="RefSeq" id="WP_353985132.1">
    <property type="nucleotide sequence ID" value="NZ_JBEWLY010000023.1"/>
</dbReference>
<keyword evidence="1" id="KW-0378">Hydrolase</keyword>
<dbReference type="CDD" id="cd07067">
    <property type="entry name" value="HP_PGM_like"/>
    <property type="match status" value="1"/>
</dbReference>
<dbReference type="InterPro" id="IPR050275">
    <property type="entry name" value="PGM_Phosphatase"/>
</dbReference>
<dbReference type="SUPFAM" id="SSF53254">
    <property type="entry name" value="Phosphoglycerate mutase-like"/>
    <property type="match status" value="1"/>
</dbReference>
<organism evidence="1 2">
    <name type="scientific">Novosphingobium kalidii</name>
    <dbReference type="NCBI Taxonomy" id="3230299"/>
    <lineage>
        <taxon>Bacteria</taxon>
        <taxon>Pseudomonadati</taxon>
        <taxon>Pseudomonadota</taxon>
        <taxon>Alphaproteobacteria</taxon>
        <taxon>Sphingomonadales</taxon>
        <taxon>Sphingomonadaceae</taxon>
        <taxon>Novosphingobium</taxon>
    </lineage>
</organism>
<dbReference type="InterPro" id="IPR013078">
    <property type="entry name" value="His_Pase_superF_clade-1"/>
</dbReference>
<sequence length="200" mass="21640">MTATITLIRHAAHSHLGHILSGRSPHVALSQEGRSQADLIASRLSGTAWDAIHSSPVQRALETAQAIASHCTGIEAQVAHQLDELDFGDWSGRAFAELDEDPRWATWNESRATAIAPNGESMAAAQERAWSHIERTALASPNATIAMVTHCDIIRAVVARVLGLSLDHYGRFDVDPASCTRLAVGDWGAKVLSLNEIFYE</sequence>
<dbReference type="SMART" id="SM00855">
    <property type="entry name" value="PGAM"/>
    <property type="match status" value="1"/>
</dbReference>
<dbReference type="EC" id="3.1.3.-" evidence="1"/>
<evidence type="ECO:0000313" key="2">
    <source>
        <dbReference type="Proteomes" id="UP001548713"/>
    </source>
</evidence>
<reference evidence="1 2" key="1">
    <citation type="submission" date="2024-07" db="EMBL/GenBank/DDBJ databases">
        <title>Novosphingobium kalidii RD2P27.</title>
        <authorList>
            <person name="Sun J.-Q."/>
        </authorList>
    </citation>
    <scope>NUCLEOTIDE SEQUENCE [LARGE SCALE GENOMIC DNA]</scope>
    <source>
        <strain evidence="1 2">RD2P27</strain>
    </source>
</reference>
<protein>
    <submittedName>
        <fullName evidence="1">Histidine phosphatase family protein</fullName>
        <ecNumber evidence="1">3.1.3.-</ecNumber>
    </submittedName>
</protein>
<dbReference type="PANTHER" id="PTHR48100:SF2">
    <property type="entry name" value="CONSERVED PROTEIN"/>
    <property type="match status" value="1"/>
</dbReference>
<dbReference type="EMBL" id="JBEWLY010000023">
    <property type="protein sequence ID" value="MET1756648.1"/>
    <property type="molecule type" value="Genomic_DNA"/>
</dbReference>
<dbReference type="PANTHER" id="PTHR48100">
    <property type="entry name" value="BROAD-SPECIFICITY PHOSPHATASE YOR283W-RELATED"/>
    <property type="match status" value="1"/>
</dbReference>
<accession>A0ABV2D471</accession>
<comment type="caution">
    <text evidence="1">The sequence shown here is derived from an EMBL/GenBank/DDBJ whole genome shotgun (WGS) entry which is preliminary data.</text>
</comment>
<keyword evidence="2" id="KW-1185">Reference proteome</keyword>
<dbReference type="Proteomes" id="UP001548713">
    <property type="component" value="Unassembled WGS sequence"/>
</dbReference>
<proteinExistence type="predicted"/>
<dbReference type="InterPro" id="IPR029033">
    <property type="entry name" value="His_PPase_superfam"/>
</dbReference>
<name>A0ABV2D471_9SPHN</name>